<dbReference type="GO" id="GO:0005634">
    <property type="term" value="C:nucleus"/>
    <property type="evidence" value="ECO:0007669"/>
    <property type="project" value="UniProtKB-SubCell"/>
</dbReference>
<keyword evidence="11" id="KW-0808">Transferase</keyword>
<evidence type="ECO:0000256" key="2">
    <source>
        <dbReference type="ARBA" id="ARBA00010916"/>
    </source>
</evidence>
<dbReference type="FunCoup" id="A0A1Y2FW66">
    <property type="interactions" value="254"/>
</dbReference>
<dbReference type="GO" id="GO:0035267">
    <property type="term" value="C:NuA4 histone acetyltransferase complex"/>
    <property type="evidence" value="ECO:0007669"/>
    <property type="project" value="UniProtKB-UniRule"/>
</dbReference>
<dbReference type="STRING" id="106004.A0A1Y2FW66"/>
<keyword evidence="8 9" id="KW-0539">Nucleus</keyword>
<proteinExistence type="inferred from homology"/>
<dbReference type="Proteomes" id="UP000193467">
    <property type="component" value="Unassembled WGS sequence"/>
</dbReference>
<keyword evidence="9" id="KW-0227">DNA damage</keyword>
<evidence type="ECO:0000313" key="11">
    <source>
        <dbReference type="EMBL" id="ORY88260.1"/>
    </source>
</evidence>
<evidence type="ECO:0000256" key="4">
    <source>
        <dbReference type="ARBA" id="ARBA00022853"/>
    </source>
</evidence>
<protein>
    <recommendedName>
        <fullName evidence="3 9">Chromatin modification-related protein EAF6</fullName>
    </recommendedName>
</protein>
<evidence type="ECO:0000313" key="12">
    <source>
        <dbReference type="Proteomes" id="UP000193467"/>
    </source>
</evidence>
<dbReference type="GO" id="GO:0016740">
    <property type="term" value="F:transferase activity"/>
    <property type="evidence" value="ECO:0007669"/>
    <property type="project" value="UniProtKB-KW"/>
</dbReference>
<evidence type="ECO:0000256" key="9">
    <source>
        <dbReference type="RuleBase" id="RU368022"/>
    </source>
</evidence>
<comment type="subunit">
    <text evidence="9">Component of the NuA4 histone acetyltransferase complex.</text>
</comment>
<reference evidence="11 12" key="1">
    <citation type="submission" date="2016-07" db="EMBL/GenBank/DDBJ databases">
        <title>Pervasive Adenine N6-methylation of Active Genes in Fungi.</title>
        <authorList>
            <consortium name="DOE Joint Genome Institute"/>
            <person name="Mondo S.J."/>
            <person name="Dannebaum R.O."/>
            <person name="Kuo R.C."/>
            <person name="Labutti K."/>
            <person name="Haridas S."/>
            <person name="Kuo A."/>
            <person name="Salamov A."/>
            <person name="Ahrendt S.R."/>
            <person name="Lipzen A."/>
            <person name="Sullivan W."/>
            <person name="Andreopoulos W.B."/>
            <person name="Clum A."/>
            <person name="Lindquist E."/>
            <person name="Daum C."/>
            <person name="Ramamoorthy G.K."/>
            <person name="Gryganskyi A."/>
            <person name="Culley D."/>
            <person name="Magnuson J.K."/>
            <person name="James T.Y."/>
            <person name="O'Malley M.A."/>
            <person name="Stajich J.E."/>
            <person name="Spatafora J.W."/>
            <person name="Visel A."/>
            <person name="Grigoriev I.V."/>
        </authorList>
    </citation>
    <scope>NUCLEOTIDE SEQUENCE [LARGE SCALE GENOMIC DNA]</scope>
    <source>
        <strain evidence="11 12">62-1032</strain>
    </source>
</reference>
<organism evidence="11 12">
    <name type="scientific">Leucosporidium creatinivorum</name>
    <dbReference type="NCBI Taxonomy" id="106004"/>
    <lineage>
        <taxon>Eukaryota</taxon>
        <taxon>Fungi</taxon>
        <taxon>Dikarya</taxon>
        <taxon>Basidiomycota</taxon>
        <taxon>Pucciniomycotina</taxon>
        <taxon>Microbotryomycetes</taxon>
        <taxon>Leucosporidiales</taxon>
        <taxon>Leucosporidium</taxon>
    </lineage>
</organism>
<dbReference type="GO" id="GO:0006325">
    <property type="term" value="P:chromatin organization"/>
    <property type="evidence" value="ECO:0007669"/>
    <property type="project" value="UniProtKB-KW"/>
</dbReference>
<feature type="compositionally biased region" description="Basic and acidic residues" evidence="10">
    <location>
        <begin position="41"/>
        <end position="62"/>
    </location>
</feature>
<sequence>MSAAPADSSKETTASASATPATAATATPAKQAAGGSNGDKAAGEKTGDGKDEEGKEKEKEPAAPKPPHPLDGLSQAELRKKLEASKKELRGYLERKKKVDQDLTGLEASIYAFEGSYLSDALLPASSTSSTGAAQFGNIIKGYDSYLKAPAAGSDRKRGRGNDEPRAGDRMFSMSSATYQKAVEMRTAEQGAESASEEESTSSANRRKRNRH</sequence>
<feature type="compositionally biased region" description="Basic and acidic residues" evidence="10">
    <location>
        <begin position="154"/>
        <end position="169"/>
    </location>
</feature>
<gene>
    <name evidence="11" type="ORF">BCR35DRAFT_301785</name>
</gene>
<evidence type="ECO:0000256" key="1">
    <source>
        <dbReference type="ARBA" id="ARBA00004123"/>
    </source>
</evidence>
<comment type="subcellular location">
    <subcellularLocation>
        <location evidence="1 9">Nucleus</location>
    </subcellularLocation>
</comment>
<dbReference type="PANTHER" id="PTHR13476">
    <property type="entry name" value="CHROMATIN MODIFICATION-RELATED PROTEIN MEAF6"/>
    <property type="match status" value="1"/>
</dbReference>
<keyword evidence="7 9" id="KW-0804">Transcription</keyword>
<evidence type="ECO:0000256" key="5">
    <source>
        <dbReference type="ARBA" id="ARBA00023015"/>
    </source>
</evidence>
<dbReference type="EMBL" id="MCGR01000011">
    <property type="protein sequence ID" value="ORY88260.1"/>
    <property type="molecule type" value="Genomic_DNA"/>
</dbReference>
<feature type="region of interest" description="Disordered" evidence="10">
    <location>
        <begin position="150"/>
        <end position="212"/>
    </location>
</feature>
<keyword evidence="4 9" id="KW-0156">Chromatin regulator</keyword>
<dbReference type="GO" id="GO:0006281">
    <property type="term" value="P:DNA repair"/>
    <property type="evidence" value="ECO:0007669"/>
    <property type="project" value="UniProtKB-UniRule"/>
</dbReference>
<dbReference type="InterPro" id="IPR015418">
    <property type="entry name" value="Eaf6"/>
</dbReference>
<comment type="caution">
    <text evidence="11">The sequence shown here is derived from an EMBL/GenBank/DDBJ whole genome shotgun (WGS) entry which is preliminary data.</text>
</comment>
<evidence type="ECO:0000256" key="3">
    <source>
        <dbReference type="ARBA" id="ARBA00018504"/>
    </source>
</evidence>
<comment type="function">
    <text evidence="9">Component of the NuA4 histone acetyltransferase complex which is involved in transcriptional activation of selected genes principally by acetylation of nucleosomal histone H4 and H2A. The NuA4 complex is also involved in DNA repair.</text>
</comment>
<comment type="similarity">
    <text evidence="2 9">Belongs to the EAF6 family.</text>
</comment>
<evidence type="ECO:0000256" key="10">
    <source>
        <dbReference type="SAM" id="MobiDB-lite"/>
    </source>
</evidence>
<evidence type="ECO:0000256" key="6">
    <source>
        <dbReference type="ARBA" id="ARBA00023054"/>
    </source>
</evidence>
<feature type="region of interest" description="Disordered" evidence="10">
    <location>
        <begin position="1"/>
        <end position="82"/>
    </location>
</feature>
<dbReference type="InParanoid" id="A0A1Y2FW66"/>
<evidence type="ECO:0000256" key="8">
    <source>
        <dbReference type="ARBA" id="ARBA00023242"/>
    </source>
</evidence>
<keyword evidence="9" id="KW-0234">DNA repair</keyword>
<dbReference type="AlphaFoldDB" id="A0A1Y2FW66"/>
<keyword evidence="6" id="KW-0175">Coiled coil</keyword>
<evidence type="ECO:0000256" key="7">
    <source>
        <dbReference type="ARBA" id="ARBA00023163"/>
    </source>
</evidence>
<name>A0A1Y2FW66_9BASI</name>
<dbReference type="Pfam" id="PF09340">
    <property type="entry name" value="NuA4"/>
    <property type="match status" value="1"/>
</dbReference>
<keyword evidence="5 9" id="KW-0805">Transcription regulation</keyword>
<feature type="compositionally biased region" description="Low complexity" evidence="10">
    <location>
        <begin position="12"/>
        <end position="29"/>
    </location>
</feature>
<dbReference type="OrthoDB" id="440324at2759"/>
<accession>A0A1Y2FW66</accession>
<keyword evidence="12" id="KW-1185">Reference proteome</keyword>